<dbReference type="CDD" id="cd03311">
    <property type="entry name" value="CIMS_C_terminal_like"/>
    <property type="match status" value="1"/>
</dbReference>
<dbReference type="AlphaFoldDB" id="A0A9P6JWQ2"/>
<evidence type="ECO:0000313" key="2">
    <source>
        <dbReference type="EMBL" id="KAF9535399.1"/>
    </source>
</evidence>
<dbReference type="PANTHER" id="PTHR43844:SF2">
    <property type="entry name" value="SYNTHASE, VITAMIN-B12 INDEPENDENT, PUTATIVE (AFU_ORTHOLOGUE AFUA_3G12060)-RELATED"/>
    <property type="match status" value="1"/>
</dbReference>
<dbReference type="Gene3D" id="3.20.20.210">
    <property type="match status" value="1"/>
</dbReference>
<feature type="domain" description="Cobalamin-independent methionine synthase MetE C-terminal/archaeal" evidence="1">
    <location>
        <begin position="37"/>
        <end position="392"/>
    </location>
</feature>
<dbReference type="GO" id="GO:0003871">
    <property type="term" value="F:5-methyltetrahydropteroyltriglutamate-homocysteine S-methyltransferase activity"/>
    <property type="evidence" value="ECO:0007669"/>
    <property type="project" value="InterPro"/>
</dbReference>
<dbReference type="SUPFAM" id="SSF51726">
    <property type="entry name" value="UROD/MetE-like"/>
    <property type="match status" value="1"/>
</dbReference>
<organism evidence="2 3">
    <name type="scientific">Crepidotus variabilis</name>
    <dbReference type="NCBI Taxonomy" id="179855"/>
    <lineage>
        <taxon>Eukaryota</taxon>
        <taxon>Fungi</taxon>
        <taxon>Dikarya</taxon>
        <taxon>Basidiomycota</taxon>
        <taxon>Agaricomycotina</taxon>
        <taxon>Agaricomycetes</taxon>
        <taxon>Agaricomycetidae</taxon>
        <taxon>Agaricales</taxon>
        <taxon>Agaricineae</taxon>
        <taxon>Crepidotaceae</taxon>
        <taxon>Crepidotus</taxon>
    </lineage>
</organism>
<dbReference type="EMBL" id="MU157824">
    <property type="protein sequence ID" value="KAF9535399.1"/>
    <property type="molecule type" value="Genomic_DNA"/>
</dbReference>
<dbReference type="GO" id="GO:0009086">
    <property type="term" value="P:methionine biosynthetic process"/>
    <property type="evidence" value="ECO:0007669"/>
    <property type="project" value="InterPro"/>
</dbReference>
<dbReference type="OrthoDB" id="7772923at2759"/>
<sequence>MTPTFTVRSRPPFRAEHVGSLIRPATLYQMRKDNCKCSPSELKAIEDESVKAVVRLQEEVGLRTVTDGEQRRGMFFEGVFDKLEGMITISNRPISTFKPYIPHIAIMYAQGIQESETIFCNGKIKRTKPFYVEEFKYLKSITAPENVKYLKVTMCPPTWFHQRHGSDLTYDTSVYRNDDAYFNDLAIAYRQEIDELYRLGCRHIQFDDPTLAYFCDETMIVGMENAGVNHEALLDTYIRAHNLVAHGRPDDMTFSVHMCRGNYRGFSFSQGGYERISHKVFNSLDVDVLYLEYDNERAGDFSPLKYLPLNKIAVLGLVTTKNPKLETVEELKARVNQAVGVLVEGSPKRSREVALNQLCISPQCGFASTWEGNPITEEDQRKKLEVLVEAAKQIWPAEMH</sequence>
<name>A0A9P6JWQ2_9AGAR</name>
<protein>
    <recommendedName>
        <fullName evidence="1">Cobalamin-independent methionine synthase MetE C-terminal/archaeal domain-containing protein</fullName>
    </recommendedName>
</protein>
<comment type="caution">
    <text evidence="2">The sequence shown here is derived from an EMBL/GenBank/DDBJ whole genome shotgun (WGS) entry which is preliminary data.</text>
</comment>
<keyword evidence="3" id="KW-1185">Reference proteome</keyword>
<proteinExistence type="predicted"/>
<gene>
    <name evidence="2" type="ORF">CPB83DRAFT_865696</name>
</gene>
<reference evidence="2" key="1">
    <citation type="submission" date="2020-11" db="EMBL/GenBank/DDBJ databases">
        <authorList>
            <consortium name="DOE Joint Genome Institute"/>
            <person name="Ahrendt S."/>
            <person name="Riley R."/>
            <person name="Andreopoulos W."/>
            <person name="Labutti K."/>
            <person name="Pangilinan J."/>
            <person name="Ruiz-Duenas F.J."/>
            <person name="Barrasa J.M."/>
            <person name="Sanchez-Garcia M."/>
            <person name="Camarero S."/>
            <person name="Miyauchi S."/>
            <person name="Serrano A."/>
            <person name="Linde D."/>
            <person name="Babiker R."/>
            <person name="Drula E."/>
            <person name="Ayuso-Fernandez I."/>
            <person name="Pacheco R."/>
            <person name="Padilla G."/>
            <person name="Ferreira P."/>
            <person name="Barriuso J."/>
            <person name="Kellner H."/>
            <person name="Castanera R."/>
            <person name="Alfaro M."/>
            <person name="Ramirez L."/>
            <person name="Pisabarro A.G."/>
            <person name="Kuo A."/>
            <person name="Tritt A."/>
            <person name="Lipzen A."/>
            <person name="He G."/>
            <person name="Yan M."/>
            <person name="Ng V."/>
            <person name="Cullen D."/>
            <person name="Martin F."/>
            <person name="Rosso M.-N."/>
            <person name="Henrissat B."/>
            <person name="Hibbett D."/>
            <person name="Martinez A.T."/>
            <person name="Grigoriev I.V."/>
        </authorList>
    </citation>
    <scope>NUCLEOTIDE SEQUENCE</scope>
    <source>
        <strain evidence="2">CBS 506.95</strain>
    </source>
</reference>
<evidence type="ECO:0000313" key="3">
    <source>
        <dbReference type="Proteomes" id="UP000807306"/>
    </source>
</evidence>
<dbReference type="InterPro" id="IPR038071">
    <property type="entry name" value="UROD/MetE-like_sf"/>
</dbReference>
<dbReference type="Pfam" id="PF01717">
    <property type="entry name" value="Meth_synt_2"/>
    <property type="match status" value="1"/>
</dbReference>
<dbReference type="GO" id="GO:0008270">
    <property type="term" value="F:zinc ion binding"/>
    <property type="evidence" value="ECO:0007669"/>
    <property type="project" value="InterPro"/>
</dbReference>
<dbReference type="InterPro" id="IPR002629">
    <property type="entry name" value="Met_Synth_C/arc"/>
</dbReference>
<accession>A0A9P6JWQ2</accession>
<dbReference type="PANTHER" id="PTHR43844">
    <property type="entry name" value="METHIONINE SYNTHASE"/>
    <property type="match status" value="1"/>
</dbReference>
<dbReference type="Proteomes" id="UP000807306">
    <property type="component" value="Unassembled WGS sequence"/>
</dbReference>
<evidence type="ECO:0000259" key="1">
    <source>
        <dbReference type="Pfam" id="PF01717"/>
    </source>
</evidence>